<sequence length="1916" mass="216450">MDSGTDWLCEILQNVQLEQFYLPIRDQLQITRLAHFDYVHAEDLERIGISKPGIRRLLDAVRKKKLQLWNRKFWNKLFGSSSSSHPKEKSDITPKAPTQTESRTTCIILEKDIVLHNELGNGSFGVVKRGEWQISDQTAQTVPVAVKVLKADAFSQPGIYDDFRREVEAMHSLKHPNLIKLHGVVFHPLMMVCELAPMGALLDYIRAQYGKLSLNFISKWSCQVAAGMAHLEKNRFLHRDLACRNILLSTLELVKIGDFGLMRALPDADDCYVMSERRRVPFPWCAPESLRTRQFSHASDVWMFAVALWEMYTFGEEPWIGLNGSEILRLIMREGQRLAAPNACPPDVYMLMMQCWDIIPKERPTFTGIQRYLETNKFETATAALSYRRQGQMTIDAGDAIILIDKRPELHWWKGQNQRTLEVGLFPSTLVSTSKSKNNHASAKKSQTLSPLPKAHLASSVSLSSTSLSDDSSVVLRKRRTIESTQPPTTRTGNAGNKQFNYNKLINDRASLPLSDSRVTRSARDAYSKSLRQVKEDLLIDLDLPPSTKQATTTKKPANVNNISILDEPIDVPEIGQEAECWGQQSTESLPSYSFNTPHTNSYLNLNGAKSLDNLATSTSLHLTTAQQDPFDTTHHWPEDRPSVGRSNYDIQLDTSTSQLTQPESQRYSFNNYSNNTDFNSIGRNNALSSNESSYSTYTHATISQEQNDVPNVAPSLANMSLDDRISESLNLRSKNENVYMNTTYNNVPSTSSIPNNSTNDKYNDIPIYNNFDINPAQQQFILETKDYYTKLSTPSKANTSNNYEKNIYVPKYEDEVEKLRNFSDNVENSKNYSALKYQNVDFDQYGYGSYGANYASTSRAGALYDEVNDTASNVYSEIGEPTNTSVYGTSQGVYTNTALYDEVYDETPRPHRPAPPCPTRPNAYCEGLKCIRPHYRDVPASSTVLNDVMCRVSWRQALWALVAVSLLAPSDADGNIGCLFSASLCVEGVEWCYDDFAFGKCIPVYEEEVEDGSLFQYDMGPEQLQWFEGELQRLAIRGYRWEHAYTQCVLQAMLYTLRQNLNPLQVNTNLCEHLADPKLNSGDLDEGKQSSKIEPDETAFIRFTPNSRSADSNFANEVYSPSLSSDDDSGTSDYLRGLGVQNDNETPSDKLRNLMLMSTNEESPVILPFEGFRERILAQKARARNNKMKPVLAKEKKSMSDVNNQYNPSESLGEDRSSAHFRKPNNKIQPMLAEYNDNNKYTALDKEIRTNALKNYKTSFSEKSFPFEYGEFPEQRVYIDEDGLEFARDIGSGEFGSYPFQDNNSPEVAAKNSENINYLLNVWNNIVASKIKPEAQLYAEGGPLNADEVQARGAPNKAENSHPPPMDYNYDPSYAYVKFDNKILKEWKTGVEFIEKLAEILGLEQNVLTNPRVDESEVTFKVETNSKGLDATDVARKIHELKDVIRRETGLQIISTGVGDRVKLPVVENIKTGNWLFNMELPVLLALVGSLSVLLVGAVVFAILLKRDMNSKMKMQGLASAADIDAEATRDYQELCRARMSGKWSGQQTTAAVPNPTEPSQRITSLSREPDANSPSTRSSTSSWSEEPALTNMDISTGHMVLAYMEDHLRNKDRLEQEWRALCAYEAEPCTTVAALKPENTGKNRYADVLPYDHSRVTLNTLSNHLGSDYINASTITDHDPRNPAYIAAAGPLAHTAPDFWQMVWEQGSVVMVMLTRLTENGQQLCHRYWPEEGSELYHIYEVHLVSEHIWCDDYLVRSFYLKNQRTGETRTVTQFHFLSWPENGVPASTKALLEFRRKVNKSYRGRSCPIVVHCSDGAGRTGTYCLIDMVLNRMAKGAKEIDIAATLEHIRDQRPRTVATKQQFEFVLMAVAEEVHAILKALPAHLQQLQEKKDKEKEKEKEKEKDGVDKEKPN</sequence>
<keyword evidence="2" id="KW-1185">Reference proteome</keyword>
<proteinExistence type="predicted"/>
<comment type="caution">
    <text evidence="1">The sequence shown here is derived from an EMBL/GenBank/DDBJ whole genome shotgun (WGS) entry which is preliminary data.</text>
</comment>
<dbReference type="EMBL" id="CM034392">
    <property type="protein sequence ID" value="KAJ0180643.1"/>
    <property type="molecule type" value="Genomic_DNA"/>
</dbReference>
<organism evidence="1 2">
    <name type="scientific">Dendrolimus kikuchii</name>
    <dbReference type="NCBI Taxonomy" id="765133"/>
    <lineage>
        <taxon>Eukaryota</taxon>
        <taxon>Metazoa</taxon>
        <taxon>Ecdysozoa</taxon>
        <taxon>Arthropoda</taxon>
        <taxon>Hexapoda</taxon>
        <taxon>Insecta</taxon>
        <taxon>Pterygota</taxon>
        <taxon>Neoptera</taxon>
        <taxon>Endopterygota</taxon>
        <taxon>Lepidoptera</taxon>
        <taxon>Glossata</taxon>
        <taxon>Ditrysia</taxon>
        <taxon>Bombycoidea</taxon>
        <taxon>Lasiocampidae</taxon>
        <taxon>Dendrolimus</taxon>
    </lineage>
</organism>
<accession>A0ACC1DAL6</accession>
<dbReference type="Proteomes" id="UP000824533">
    <property type="component" value="Linkage Group LG06"/>
</dbReference>
<reference evidence="1 2" key="1">
    <citation type="journal article" date="2021" name="Front. Genet.">
        <title>Chromosome-Level Genome Assembly Reveals Significant Gene Expansion in the Toll and IMD Signaling Pathways of Dendrolimus kikuchii.</title>
        <authorList>
            <person name="Zhou J."/>
            <person name="Wu P."/>
            <person name="Xiong Z."/>
            <person name="Liu N."/>
            <person name="Zhao N."/>
            <person name="Ji M."/>
            <person name="Qiu Y."/>
            <person name="Yang B."/>
        </authorList>
    </citation>
    <scope>NUCLEOTIDE SEQUENCE [LARGE SCALE GENOMIC DNA]</scope>
    <source>
        <strain evidence="1">Ann1</strain>
    </source>
</reference>
<protein>
    <submittedName>
        <fullName evidence="1">Uncharacterized protein</fullName>
    </submittedName>
</protein>
<name>A0ACC1DAL6_9NEOP</name>
<evidence type="ECO:0000313" key="1">
    <source>
        <dbReference type="EMBL" id="KAJ0180643.1"/>
    </source>
</evidence>
<gene>
    <name evidence="1" type="ORF">K1T71_004047</name>
</gene>
<evidence type="ECO:0000313" key="2">
    <source>
        <dbReference type="Proteomes" id="UP000824533"/>
    </source>
</evidence>